<sequence length="450" mass="51804">MVAKMTDKGCCLNIGANQEQIIVSASTLDKCSDSVRNRLLNCTSDDDMRDVDPNAFKIFLQYVSESKNLGTDWNAQTIFEVCHVANKLSLDNVREQAACHLMPFGVYDLFDGLHCMVKYNATCIEPAVRQIVQEETNLMFDQPQFKSIDVQSLMYILEQDTLSADEPEVCAAVFGWALHQGYVNVDNQEIHLKMLAEHLKNVKLYTFEQVNKVLKPIEILLGHQLDHLKIIPELKTFPESSIFILSTKNRHKPYPLECLYTVLGGKKSTIDARSSSYIFLINKSTRVKRFVFFGRGLESPYDVEVNIVVSKVWAYKFFEKTRFSTKTKVLSNGVIDVDLTDMDFEFRQYNQYRIDVAFDRPQPARTLRGILEQFGGKFGRVQWGSCDIDPNIRDPPTVSYYSHLAKIQFCLSRVEDEREAENNEVIEEEIEEDMFPNNGVIIQQQIFENW</sequence>
<protein>
    <recommendedName>
        <fullName evidence="1">BACK domain-containing protein</fullName>
    </recommendedName>
</protein>
<organism evidence="2">
    <name type="scientific">Graphocephala atropunctata</name>
    <dbReference type="NCBI Taxonomy" id="36148"/>
    <lineage>
        <taxon>Eukaryota</taxon>
        <taxon>Metazoa</taxon>
        <taxon>Ecdysozoa</taxon>
        <taxon>Arthropoda</taxon>
        <taxon>Hexapoda</taxon>
        <taxon>Insecta</taxon>
        <taxon>Pterygota</taxon>
        <taxon>Neoptera</taxon>
        <taxon>Paraneoptera</taxon>
        <taxon>Hemiptera</taxon>
        <taxon>Auchenorrhyncha</taxon>
        <taxon>Membracoidea</taxon>
        <taxon>Cicadellidae</taxon>
        <taxon>Cicadellinae</taxon>
        <taxon>Cicadellini</taxon>
        <taxon>Graphocephala</taxon>
    </lineage>
</organism>
<reference evidence="2" key="1">
    <citation type="submission" date="2015-11" db="EMBL/GenBank/DDBJ databases">
        <title>De novo transcriptome assembly of four potential Pierce s Disease insect vectors from Arizona vineyards.</title>
        <authorList>
            <person name="Tassone E.E."/>
        </authorList>
    </citation>
    <scope>NUCLEOTIDE SEQUENCE</scope>
</reference>
<gene>
    <name evidence="2" type="ORF">g.15784</name>
</gene>
<evidence type="ECO:0000313" key="2">
    <source>
        <dbReference type="EMBL" id="JAT13155.1"/>
    </source>
</evidence>
<evidence type="ECO:0000259" key="1">
    <source>
        <dbReference type="Pfam" id="PF07707"/>
    </source>
</evidence>
<accession>A0A1B6KNY9</accession>
<name>A0A1B6KNY9_9HEMI</name>
<proteinExistence type="predicted"/>
<dbReference type="InterPro" id="IPR011705">
    <property type="entry name" value="BACK"/>
</dbReference>
<dbReference type="AlphaFoldDB" id="A0A1B6KNY9"/>
<feature type="domain" description="BACK" evidence="1">
    <location>
        <begin position="118"/>
        <end position="181"/>
    </location>
</feature>
<dbReference type="EMBL" id="GEBQ01026822">
    <property type="protein sequence ID" value="JAT13155.1"/>
    <property type="molecule type" value="Transcribed_RNA"/>
</dbReference>
<dbReference type="Pfam" id="PF07707">
    <property type="entry name" value="BACK"/>
    <property type="match status" value="1"/>
</dbReference>